<comment type="caution">
    <text evidence="2">The sequence shown here is derived from an EMBL/GenBank/DDBJ whole genome shotgun (WGS) entry which is preliminary data.</text>
</comment>
<protein>
    <recommendedName>
        <fullName evidence="1">DUF7845 domain-containing protein</fullName>
    </recommendedName>
</protein>
<feature type="domain" description="DUF7845" evidence="1">
    <location>
        <begin position="4"/>
        <end position="320"/>
    </location>
</feature>
<accession>A0ABD6D392</accession>
<dbReference type="EMBL" id="JBHUDL010000010">
    <property type="protein sequence ID" value="MFD1634619.1"/>
    <property type="molecule type" value="Genomic_DNA"/>
</dbReference>
<organism evidence="2 3">
    <name type="scientific">Haloplanus ruber</name>
    <dbReference type="NCBI Taxonomy" id="869892"/>
    <lineage>
        <taxon>Archaea</taxon>
        <taxon>Methanobacteriati</taxon>
        <taxon>Methanobacteriota</taxon>
        <taxon>Stenosarchaea group</taxon>
        <taxon>Halobacteria</taxon>
        <taxon>Halobacteriales</taxon>
        <taxon>Haloferacaceae</taxon>
        <taxon>Haloplanus</taxon>
    </lineage>
</organism>
<dbReference type="Pfam" id="PF25227">
    <property type="entry name" value="DUF7845"/>
    <property type="match status" value="1"/>
</dbReference>
<dbReference type="RefSeq" id="WP_256404860.1">
    <property type="nucleotide sequence ID" value="NZ_CP187151.1"/>
</dbReference>
<evidence type="ECO:0000259" key="1">
    <source>
        <dbReference type="Pfam" id="PF25227"/>
    </source>
</evidence>
<name>A0ABD6D392_9EURY</name>
<proteinExistence type="predicted"/>
<keyword evidence="3" id="KW-1185">Reference proteome</keyword>
<dbReference type="AlphaFoldDB" id="A0ABD6D392"/>
<evidence type="ECO:0000313" key="2">
    <source>
        <dbReference type="EMBL" id="MFD1634619.1"/>
    </source>
</evidence>
<sequence length="536" mass="60507">MSLIATAFHEVDLFWWFTDDGLSPYWALGELMHEFENGWDETTVELSDGVWSLRFNYNAETGIAPRKSDSIGGDRAYEYQIHAEGPGEKKADYVVSPRWDDQRKPDGDLMQRPWCGGEGLDVHVQGSNLTFEEYHYLLQKSIQKLADQAGVDISRQYFNRIRPDSNVATVELYVRLNREYAKKLVQSTGVFYKIMHLLAGEEGTEWVYKGDNSEIVGKRHAFDLPSVSARELIDDHRYGKRAKCYHPKHVRRSESDDDPLSSPKFGVAFHSSIHGESVSWSDRDKLLRELDETVLNTLRWAGVPTAPDQTVFVEDDHFEIRETKRSVGIFDDPTPQLKAEQENLITTVLQDLSPSARSVMKTVATDGGEVHYEEVADEAGYSVSQVYRALEEIGDLVVNDNGLVRLYSEKIKQEITGIVERIENFVADGVDAVARLASVETRSSADSAIQRWMSKYGADFKEADREGDCGTLRFDTVLATVSSLGAPDYQEVLEEGLSAWMDAGRDPAAFAQLRFEAEEILGQQRDDGFVGRTITW</sequence>
<dbReference type="Proteomes" id="UP001597075">
    <property type="component" value="Unassembled WGS sequence"/>
</dbReference>
<gene>
    <name evidence="2" type="ORF">ACFSBJ_12885</name>
</gene>
<dbReference type="InterPro" id="IPR057167">
    <property type="entry name" value="DUF7845"/>
</dbReference>
<reference evidence="2 3" key="1">
    <citation type="journal article" date="2019" name="Int. J. Syst. Evol. Microbiol.">
        <title>The Global Catalogue of Microorganisms (GCM) 10K type strain sequencing project: providing services to taxonomists for standard genome sequencing and annotation.</title>
        <authorList>
            <consortium name="The Broad Institute Genomics Platform"/>
            <consortium name="The Broad Institute Genome Sequencing Center for Infectious Disease"/>
            <person name="Wu L."/>
            <person name="Ma J."/>
        </authorList>
    </citation>
    <scope>NUCLEOTIDE SEQUENCE [LARGE SCALE GENOMIC DNA]</scope>
    <source>
        <strain evidence="2 3">CGMCC 1.10594</strain>
    </source>
</reference>
<evidence type="ECO:0000313" key="3">
    <source>
        <dbReference type="Proteomes" id="UP001597075"/>
    </source>
</evidence>